<dbReference type="EMBL" id="LRDC01000029">
    <property type="protein sequence ID" value="KVX01156.1"/>
    <property type="molecule type" value="Genomic_DNA"/>
</dbReference>
<accession>A0A106BYX5</accession>
<evidence type="ECO:0000313" key="3">
    <source>
        <dbReference type="Proteomes" id="UP000055702"/>
    </source>
</evidence>
<name>A0A106BYX5_SHEFR</name>
<feature type="domain" description="RelA/SpoT" evidence="1">
    <location>
        <begin position="45"/>
        <end position="170"/>
    </location>
</feature>
<organism evidence="2">
    <name type="scientific">Shewanella frigidimarina</name>
    <dbReference type="NCBI Taxonomy" id="56812"/>
    <lineage>
        <taxon>Bacteria</taxon>
        <taxon>Pseudomonadati</taxon>
        <taxon>Pseudomonadota</taxon>
        <taxon>Gammaproteobacteria</taxon>
        <taxon>Alteromonadales</taxon>
        <taxon>Shewanellaceae</taxon>
        <taxon>Shewanella</taxon>
    </lineage>
</organism>
<dbReference type="SUPFAM" id="SSF81301">
    <property type="entry name" value="Nucleotidyltransferase"/>
    <property type="match status" value="1"/>
</dbReference>
<dbReference type="AlphaFoldDB" id="A0A106BYX5"/>
<evidence type="ECO:0000313" key="2">
    <source>
        <dbReference type="EMBL" id="KVX01156.1"/>
    </source>
</evidence>
<dbReference type="InterPro" id="IPR043519">
    <property type="entry name" value="NT_sf"/>
</dbReference>
<comment type="caution">
    <text evidence="2">The sequence shown here is derived from an EMBL/GenBank/DDBJ whole genome shotgun (WGS) entry which is preliminary data.</text>
</comment>
<dbReference type="SMART" id="SM00954">
    <property type="entry name" value="RelA_SpoT"/>
    <property type="match status" value="1"/>
</dbReference>
<evidence type="ECO:0000259" key="1">
    <source>
        <dbReference type="SMART" id="SM00954"/>
    </source>
</evidence>
<protein>
    <recommendedName>
        <fullName evidence="1">RelA/SpoT domain-containing protein</fullName>
    </recommendedName>
</protein>
<reference evidence="2 3" key="1">
    <citation type="submission" date="2016-01" db="EMBL/GenBank/DDBJ databases">
        <title>Draft genome of the antarctic isolate Shewanella frigidimarina Ag06-30.</title>
        <authorList>
            <person name="Parmeciano Di Noto G."/>
            <person name="Vazquez S."/>
            <person name="Mac Cormack W."/>
            <person name="Iriarte A."/>
            <person name="Quiroga C."/>
        </authorList>
    </citation>
    <scope>NUCLEOTIDE SEQUENCE [LARGE SCALE GENOMIC DNA]</scope>
    <source>
        <strain evidence="2 3">Ag06-30</strain>
    </source>
</reference>
<dbReference type="InterPro" id="IPR007685">
    <property type="entry name" value="RelA_SpoT"/>
</dbReference>
<gene>
    <name evidence="2" type="ORF">AWJ07_06805</name>
</gene>
<dbReference type="Pfam" id="PF04607">
    <property type="entry name" value="RelA_SpoT"/>
    <property type="match status" value="1"/>
</dbReference>
<dbReference type="Gene3D" id="1.10.287.860">
    <property type="entry name" value="Nucleotidyltransferase"/>
    <property type="match status" value="1"/>
</dbReference>
<dbReference type="PANTHER" id="PTHR41773:SF1">
    <property type="entry name" value="RELA_SPOT DOMAIN-CONTAINING PROTEIN"/>
    <property type="match status" value="1"/>
</dbReference>
<dbReference type="PANTHER" id="PTHR41773">
    <property type="entry name" value="GTP PYROPHOSPHATASE-RELATED"/>
    <property type="match status" value="1"/>
</dbReference>
<dbReference type="GO" id="GO:0015969">
    <property type="term" value="P:guanosine tetraphosphate metabolic process"/>
    <property type="evidence" value="ECO:0007669"/>
    <property type="project" value="InterPro"/>
</dbReference>
<sequence length="321" mass="37376">MSLELLKIGYERHIPNAQRFMVTIIDQLKELIEKNDITLGTQIESRIKSFQSIEGKISRKKKSIKCITDFDDFVGIRIIVLFKSDIDKICELIKENFSVEGEENVSERLDSDQFGYQSTHYRIKLPQEWLKIPTLIGLDSYKAEIQVRTLSQHIWAVASHKLQYKQENNVPMPVRRSINRVSALLETVDLEFERVLSERETYISQIDEEKEFNVDVVEVLCDRLLPESNKYFGGENYAEIYAELLANGIVNASDFTEMIQLHLAQQLQEDEERVSSEYHHPGHEEIERLQKGVFFTHVGLVRGCIKMLRGDKYKYIAPEDD</sequence>
<dbReference type="CDD" id="cd05399">
    <property type="entry name" value="NT_Rel-Spo_like"/>
    <property type="match status" value="1"/>
</dbReference>
<proteinExistence type="predicted"/>
<dbReference type="Gene3D" id="3.30.460.10">
    <property type="entry name" value="Beta Polymerase, domain 2"/>
    <property type="match status" value="1"/>
</dbReference>
<dbReference type="RefSeq" id="WP_059746535.1">
    <property type="nucleotide sequence ID" value="NZ_LRDC01000029.1"/>
</dbReference>
<dbReference type="Proteomes" id="UP000055702">
    <property type="component" value="Unassembled WGS sequence"/>
</dbReference>